<dbReference type="AlphaFoldDB" id="A0A3B0W2R3"/>
<dbReference type="GO" id="GO:1903607">
    <property type="term" value="P:cytochrome c biosynthetic process"/>
    <property type="evidence" value="ECO:0007669"/>
    <property type="project" value="TreeGrafter"/>
</dbReference>
<feature type="transmembrane region" description="Helical" evidence="12">
    <location>
        <begin position="93"/>
        <end position="116"/>
    </location>
</feature>
<evidence type="ECO:0000256" key="10">
    <source>
        <dbReference type="ARBA" id="ARBA00022989"/>
    </source>
</evidence>
<evidence type="ECO:0000256" key="5">
    <source>
        <dbReference type="ARBA" id="ARBA00022448"/>
    </source>
</evidence>
<dbReference type="GO" id="GO:0017004">
    <property type="term" value="P:cytochrome complex assembly"/>
    <property type="evidence" value="ECO:0007669"/>
    <property type="project" value="UniProtKB-KW"/>
</dbReference>
<keyword evidence="9" id="KW-0201">Cytochrome c-type biogenesis</keyword>
<accession>A0A3B0W2R3</accession>
<keyword evidence="11 12" id="KW-0472">Membrane</keyword>
<organism evidence="13">
    <name type="scientific">hydrothermal vent metagenome</name>
    <dbReference type="NCBI Taxonomy" id="652676"/>
    <lineage>
        <taxon>unclassified sequences</taxon>
        <taxon>metagenomes</taxon>
        <taxon>ecological metagenomes</taxon>
    </lineage>
</organism>
<evidence type="ECO:0000256" key="1">
    <source>
        <dbReference type="ARBA" id="ARBA00002442"/>
    </source>
</evidence>
<sequence>MHKMLWKLFSRDMALFMHRKQDVVTVLGFFLVAVALFPLGISSDPELLRNIAPGAVWIAALFSTVLALDRLFSEDLEDGTLEQQLLMPVPVSLLILVRLIAHWVITGLPLVLLAPVMGLQFGLALNEIVILTLSLLLGTPVLVLLGAIGAALTVGLKSSGGLVTLLLLPLYVPILILGTSAVSSVMHDGGVTAHFSLMGAALIVSLVLSPFAVATALKITLD</sequence>
<feature type="transmembrane region" description="Helical" evidence="12">
    <location>
        <begin position="195"/>
        <end position="217"/>
    </location>
</feature>
<keyword evidence="7" id="KW-0997">Cell inner membrane</keyword>
<evidence type="ECO:0000256" key="7">
    <source>
        <dbReference type="ARBA" id="ARBA00022519"/>
    </source>
</evidence>
<protein>
    <recommendedName>
        <fullName evidence="4">Heme exporter protein B</fullName>
    </recommendedName>
</protein>
<comment type="similarity">
    <text evidence="3">Belongs to the CcmB/CycW/HelB family.</text>
</comment>
<dbReference type="PIRSF" id="PIRSF002764">
    <property type="entry name" value="CcmB"/>
    <property type="match status" value="1"/>
</dbReference>
<keyword evidence="5" id="KW-0813">Transport</keyword>
<dbReference type="PANTHER" id="PTHR30070">
    <property type="entry name" value="HEME EXPORTER PROTEIN B"/>
    <property type="match status" value="1"/>
</dbReference>
<keyword evidence="6" id="KW-1003">Cell membrane</keyword>
<dbReference type="GO" id="GO:0015232">
    <property type="term" value="F:heme transmembrane transporter activity"/>
    <property type="evidence" value="ECO:0007669"/>
    <property type="project" value="InterPro"/>
</dbReference>
<evidence type="ECO:0000256" key="3">
    <source>
        <dbReference type="ARBA" id="ARBA00010544"/>
    </source>
</evidence>
<evidence type="ECO:0000256" key="2">
    <source>
        <dbReference type="ARBA" id="ARBA00004429"/>
    </source>
</evidence>
<dbReference type="Pfam" id="PF03379">
    <property type="entry name" value="CcmB"/>
    <property type="match status" value="1"/>
</dbReference>
<dbReference type="InterPro" id="IPR003544">
    <property type="entry name" value="Cyt_c_biogenesis_CcmB"/>
</dbReference>
<reference evidence="13" key="1">
    <citation type="submission" date="2018-06" db="EMBL/GenBank/DDBJ databases">
        <authorList>
            <person name="Zhirakovskaya E."/>
        </authorList>
    </citation>
    <scope>NUCLEOTIDE SEQUENCE</scope>
</reference>
<keyword evidence="8 12" id="KW-0812">Transmembrane</keyword>
<dbReference type="GO" id="GO:0005886">
    <property type="term" value="C:plasma membrane"/>
    <property type="evidence" value="ECO:0007669"/>
    <property type="project" value="UniProtKB-SubCell"/>
</dbReference>
<proteinExistence type="inferred from homology"/>
<comment type="function">
    <text evidence="1">Required for the export of heme to the periplasm for the biogenesis of c-type cytochromes.</text>
</comment>
<gene>
    <name evidence="13" type="ORF">MNBD_GAMMA04-2244</name>
</gene>
<dbReference type="EMBL" id="UOFB01000067">
    <property type="protein sequence ID" value="VAW45007.1"/>
    <property type="molecule type" value="Genomic_DNA"/>
</dbReference>
<dbReference type="NCBIfam" id="TIGR01190">
    <property type="entry name" value="ccmB"/>
    <property type="match status" value="1"/>
</dbReference>
<evidence type="ECO:0000256" key="8">
    <source>
        <dbReference type="ARBA" id="ARBA00022692"/>
    </source>
</evidence>
<evidence type="ECO:0000256" key="12">
    <source>
        <dbReference type="SAM" id="Phobius"/>
    </source>
</evidence>
<feature type="transmembrane region" description="Helical" evidence="12">
    <location>
        <begin position="128"/>
        <end position="154"/>
    </location>
</feature>
<name>A0A3B0W2R3_9ZZZZ</name>
<dbReference type="PANTHER" id="PTHR30070:SF1">
    <property type="entry name" value="CYTOCHROME C BIOGENESIS B-RELATED"/>
    <property type="match status" value="1"/>
</dbReference>
<comment type="subcellular location">
    <subcellularLocation>
        <location evidence="2">Cell inner membrane</location>
        <topology evidence="2">Multi-pass membrane protein</topology>
    </subcellularLocation>
</comment>
<evidence type="ECO:0000313" key="13">
    <source>
        <dbReference type="EMBL" id="VAW45007.1"/>
    </source>
</evidence>
<evidence type="ECO:0000256" key="11">
    <source>
        <dbReference type="ARBA" id="ARBA00023136"/>
    </source>
</evidence>
<feature type="transmembrane region" description="Helical" evidence="12">
    <location>
        <begin position="52"/>
        <end position="72"/>
    </location>
</feature>
<dbReference type="PRINTS" id="PR01414">
    <property type="entry name" value="CCMBBIOGNSIS"/>
</dbReference>
<keyword evidence="10 12" id="KW-1133">Transmembrane helix</keyword>
<feature type="transmembrane region" description="Helical" evidence="12">
    <location>
        <begin position="161"/>
        <end position="183"/>
    </location>
</feature>
<dbReference type="InterPro" id="IPR026031">
    <property type="entry name" value="Cyt_c_CcmB_bac"/>
</dbReference>
<evidence type="ECO:0000256" key="6">
    <source>
        <dbReference type="ARBA" id="ARBA00022475"/>
    </source>
</evidence>
<evidence type="ECO:0000256" key="4">
    <source>
        <dbReference type="ARBA" id="ARBA00016452"/>
    </source>
</evidence>
<evidence type="ECO:0000256" key="9">
    <source>
        <dbReference type="ARBA" id="ARBA00022748"/>
    </source>
</evidence>